<sequence length="80" mass="9442">MALKLSLLIWLMWLKLWEDQPLIQQSTLAANWEPRPNLILRTSVLSSMVRTTLANYRICSTFSFENLYCVLNVIIQRRIC</sequence>
<evidence type="ECO:0000256" key="1">
    <source>
        <dbReference type="SAM" id="SignalP"/>
    </source>
</evidence>
<dbReference type="EMBL" id="GIIL01007616">
    <property type="protein sequence ID" value="NOV51342.1"/>
    <property type="molecule type" value="Transcribed_RNA"/>
</dbReference>
<accession>A0A6M2DYR1</accession>
<protein>
    <submittedName>
        <fullName evidence="2">Putative secreted protein</fullName>
    </submittedName>
</protein>
<dbReference type="AlphaFoldDB" id="A0A6M2DYR1"/>
<organism evidence="2">
    <name type="scientific">Xenopsylla cheopis</name>
    <name type="common">Oriental rat flea</name>
    <name type="synonym">Pulex cheopis</name>
    <dbReference type="NCBI Taxonomy" id="163159"/>
    <lineage>
        <taxon>Eukaryota</taxon>
        <taxon>Metazoa</taxon>
        <taxon>Ecdysozoa</taxon>
        <taxon>Arthropoda</taxon>
        <taxon>Hexapoda</taxon>
        <taxon>Insecta</taxon>
        <taxon>Pterygota</taxon>
        <taxon>Neoptera</taxon>
        <taxon>Endopterygota</taxon>
        <taxon>Siphonaptera</taxon>
        <taxon>Pulicidae</taxon>
        <taxon>Xenopsyllinae</taxon>
        <taxon>Xenopsylla</taxon>
    </lineage>
</organism>
<keyword evidence="1" id="KW-0732">Signal</keyword>
<feature type="signal peptide" evidence="1">
    <location>
        <begin position="1"/>
        <end position="19"/>
    </location>
</feature>
<feature type="chain" id="PRO_5027053449" evidence="1">
    <location>
        <begin position="20"/>
        <end position="80"/>
    </location>
</feature>
<evidence type="ECO:0000313" key="2">
    <source>
        <dbReference type="EMBL" id="NOV51342.1"/>
    </source>
</evidence>
<proteinExistence type="predicted"/>
<name>A0A6M2DYR1_XENCH</name>
<reference evidence="2" key="1">
    <citation type="submission" date="2020-03" db="EMBL/GenBank/DDBJ databases">
        <title>Transcriptomic Profiling of the Digestive Tract of the Rat Flea, Xenopsylla cheopis, Following Blood Feeding and Infection with Yersinia pestis.</title>
        <authorList>
            <person name="Bland D.M."/>
            <person name="Martens C.A."/>
            <person name="Virtaneva K."/>
            <person name="Kanakabandi K."/>
            <person name="Long D."/>
            <person name="Rosenke R."/>
            <person name="Saturday G.A."/>
            <person name="Hoyt F.H."/>
            <person name="Bruno D.P."/>
            <person name="Ribeiro J.M.C."/>
            <person name="Hinnebusch J."/>
        </authorList>
    </citation>
    <scope>NUCLEOTIDE SEQUENCE</scope>
</reference>